<dbReference type="InterPro" id="IPR000014">
    <property type="entry name" value="PAS"/>
</dbReference>
<dbReference type="InterPro" id="IPR036804">
    <property type="entry name" value="CheR_N_sf"/>
</dbReference>
<comment type="catalytic activity">
    <reaction evidence="1">
        <text>L-glutamyl-[protein] + S-adenosyl-L-methionine = [protein]-L-glutamate 5-O-methyl ester + S-adenosyl-L-homocysteine</text>
        <dbReference type="Rhea" id="RHEA:24452"/>
        <dbReference type="Rhea" id="RHEA-COMP:10208"/>
        <dbReference type="Rhea" id="RHEA-COMP:10311"/>
        <dbReference type="ChEBI" id="CHEBI:29973"/>
        <dbReference type="ChEBI" id="CHEBI:57856"/>
        <dbReference type="ChEBI" id="CHEBI:59789"/>
        <dbReference type="ChEBI" id="CHEBI:82795"/>
        <dbReference type="EC" id="2.1.1.80"/>
    </reaction>
</comment>
<evidence type="ECO:0000313" key="10">
    <source>
        <dbReference type="Proteomes" id="UP001050975"/>
    </source>
</evidence>
<name>A0AAV3WM81_9CYAN</name>
<dbReference type="InterPro" id="IPR013767">
    <property type="entry name" value="PAS_fold"/>
</dbReference>
<evidence type="ECO:0000256" key="2">
    <source>
        <dbReference type="ARBA" id="ARBA00012534"/>
    </source>
</evidence>
<evidence type="ECO:0000256" key="5">
    <source>
        <dbReference type="ARBA" id="ARBA00022691"/>
    </source>
</evidence>
<dbReference type="Pfam" id="PF01739">
    <property type="entry name" value="CheR"/>
    <property type="match status" value="1"/>
</dbReference>
<dbReference type="SUPFAM" id="SSF55785">
    <property type="entry name" value="PYP-like sensor domain (PAS domain)"/>
    <property type="match status" value="2"/>
</dbReference>
<evidence type="ECO:0000256" key="3">
    <source>
        <dbReference type="ARBA" id="ARBA00022603"/>
    </source>
</evidence>
<dbReference type="PRINTS" id="PR00996">
    <property type="entry name" value="CHERMTFRASE"/>
</dbReference>
<dbReference type="Gene3D" id="3.40.50.150">
    <property type="entry name" value="Vaccinia Virus protein VP39"/>
    <property type="match status" value="1"/>
</dbReference>
<dbReference type="Pfam" id="PF03705">
    <property type="entry name" value="CheR_N"/>
    <property type="match status" value="1"/>
</dbReference>
<dbReference type="InterPro" id="IPR000780">
    <property type="entry name" value="CheR_MeTrfase"/>
</dbReference>
<organism evidence="9 10">
    <name type="scientific">Microseira wollei NIES-4236</name>
    <dbReference type="NCBI Taxonomy" id="2530354"/>
    <lineage>
        <taxon>Bacteria</taxon>
        <taxon>Bacillati</taxon>
        <taxon>Cyanobacteriota</taxon>
        <taxon>Cyanophyceae</taxon>
        <taxon>Oscillatoriophycideae</taxon>
        <taxon>Aerosakkonematales</taxon>
        <taxon>Aerosakkonemataceae</taxon>
        <taxon>Microseira</taxon>
    </lineage>
</organism>
<dbReference type="Gene3D" id="1.20.120.330">
    <property type="entry name" value="Nucleotidyltransferases domain 2"/>
    <property type="match status" value="1"/>
</dbReference>
<dbReference type="SMART" id="SM00091">
    <property type="entry name" value="PAS"/>
    <property type="match status" value="2"/>
</dbReference>
<dbReference type="Pfam" id="PF00989">
    <property type="entry name" value="PAS"/>
    <property type="match status" value="2"/>
</dbReference>
<sequence length="621" mass="71297">MTNAPVDPSFEALLEYLKQIRGFDFTGYKRPSLKRLTTKRMQRVGVNSFSDYLDYVQVYPNEVNHLFDTLLLNVTTFFRDAPAWEVIQNDIIPRIIAVKQNKEPIRAWSAGCASGEEAYTIAILLAEVLGPEAFRERVKIYATDLDDEALAQGRLAIYSAKALQNVPEELQNKYFESAGTNYIFRPDLRRCVIFGRHDLTHDAPISRLDLLVCRNTLMYFNSETQARILARFHFALNDTGYLFVGKAEMLLTHANLFNPGNLKHRIFTKIPRISLRDRLLIMAEAGNTEASNNLIGNMRLRDEAIESLPVAQIVVDIQGNLALANREARILFNLNSQDIGRPIQELEISYRPAELRSPIQQAYTERRAIAVLNVEYPQGEENILHLEIQVIPLIDTNADAQGVSIIFNDVTRYHLLQGELQRSSQELETAYEELQSTNEELETTNEELQSTNEELETTNEELQSTNEELETMNEEIQSSNEELQTTNEELRQRTEELNRVTVFMEAILTSLRIGMVVLDNRLSIQLWNGRAEELWGLRGEEAIGHFFFDLDIGLPVQQLREFIRTCQTRNRDEHEIVLNAVNRRGKAIRCRLICTPLIVINQQQGVILLMDERQDEIRENG</sequence>
<dbReference type="InterPro" id="IPR050903">
    <property type="entry name" value="Bact_Chemotaxis_MeTrfase"/>
</dbReference>
<feature type="region of interest" description="Disordered" evidence="6">
    <location>
        <begin position="437"/>
        <end position="457"/>
    </location>
</feature>
<dbReference type="PROSITE" id="PS50123">
    <property type="entry name" value="CHER"/>
    <property type="match status" value="1"/>
</dbReference>
<evidence type="ECO:0000259" key="7">
    <source>
        <dbReference type="PROSITE" id="PS50112"/>
    </source>
</evidence>
<dbReference type="Gene3D" id="3.30.450.20">
    <property type="entry name" value="PAS domain"/>
    <property type="match status" value="2"/>
</dbReference>
<dbReference type="InterPro" id="IPR035965">
    <property type="entry name" value="PAS-like_dom_sf"/>
</dbReference>
<dbReference type="GO" id="GO:0008983">
    <property type="term" value="F:protein-glutamate O-methyltransferase activity"/>
    <property type="evidence" value="ECO:0007669"/>
    <property type="project" value="UniProtKB-EC"/>
</dbReference>
<keyword evidence="3 9" id="KW-0489">Methyltransferase</keyword>
<dbReference type="InterPro" id="IPR029063">
    <property type="entry name" value="SAM-dependent_MTases_sf"/>
</dbReference>
<dbReference type="SUPFAM" id="SSF53335">
    <property type="entry name" value="S-adenosyl-L-methionine-dependent methyltransferases"/>
    <property type="match status" value="1"/>
</dbReference>
<evidence type="ECO:0000256" key="6">
    <source>
        <dbReference type="SAM" id="MobiDB-lite"/>
    </source>
</evidence>
<dbReference type="CDD" id="cd00130">
    <property type="entry name" value="PAS"/>
    <property type="match status" value="2"/>
</dbReference>
<protein>
    <recommendedName>
        <fullName evidence="2">protein-glutamate O-methyltransferase</fullName>
        <ecNumber evidence="2">2.1.1.80</ecNumber>
    </recommendedName>
</protein>
<evidence type="ECO:0000259" key="8">
    <source>
        <dbReference type="PROSITE" id="PS50123"/>
    </source>
</evidence>
<dbReference type="InterPro" id="IPR022642">
    <property type="entry name" value="CheR_C"/>
</dbReference>
<comment type="caution">
    <text evidence="9">The sequence shown here is derived from an EMBL/GenBank/DDBJ whole genome shotgun (WGS) entry which is preliminary data.</text>
</comment>
<dbReference type="PROSITE" id="PS50112">
    <property type="entry name" value="PAS"/>
    <property type="match status" value="1"/>
</dbReference>
<evidence type="ECO:0000313" key="9">
    <source>
        <dbReference type="EMBL" id="GET42459.1"/>
    </source>
</evidence>
<dbReference type="Proteomes" id="UP001050975">
    <property type="component" value="Unassembled WGS sequence"/>
</dbReference>
<dbReference type="SUPFAM" id="SSF47757">
    <property type="entry name" value="Chemotaxis receptor methyltransferase CheR, N-terminal domain"/>
    <property type="match status" value="1"/>
</dbReference>
<feature type="domain" description="CheR-type methyltransferase" evidence="8">
    <location>
        <begin position="1"/>
        <end position="250"/>
    </location>
</feature>
<dbReference type="GO" id="GO:0032259">
    <property type="term" value="P:methylation"/>
    <property type="evidence" value="ECO:0007669"/>
    <property type="project" value="UniProtKB-KW"/>
</dbReference>
<keyword evidence="4" id="KW-0808">Transferase</keyword>
<dbReference type="PANTHER" id="PTHR24422:SF10">
    <property type="entry name" value="CHEMOTAXIS PROTEIN METHYLTRANSFERASE 2"/>
    <property type="match status" value="1"/>
</dbReference>
<reference evidence="9" key="1">
    <citation type="submission" date="2019-10" db="EMBL/GenBank/DDBJ databases">
        <title>Draft genome sequece of Microseira wollei NIES-4236.</title>
        <authorList>
            <person name="Yamaguchi H."/>
            <person name="Suzuki S."/>
            <person name="Kawachi M."/>
        </authorList>
    </citation>
    <scope>NUCLEOTIDE SEQUENCE</scope>
    <source>
        <strain evidence="9">NIES-4236</strain>
    </source>
</reference>
<dbReference type="SMART" id="SM00138">
    <property type="entry name" value="MeTrc"/>
    <property type="match status" value="1"/>
</dbReference>
<dbReference type="RefSeq" id="WP_226590021.1">
    <property type="nucleotide sequence ID" value="NZ_BLAY01000165.1"/>
</dbReference>
<dbReference type="GO" id="GO:0006355">
    <property type="term" value="P:regulation of DNA-templated transcription"/>
    <property type="evidence" value="ECO:0007669"/>
    <property type="project" value="InterPro"/>
</dbReference>
<keyword evidence="5" id="KW-0949">S-adenosyl-L-methionine</keyword>
<dbReference type="InterPro" id="IPR022641">
    <property type="entry name" value="CheR_N"/>
</dbReference>
<gene>
    <name evidence="9" type="ORF">MiSe_72760</name>
</gene>
<dbReference type="AlphaFoldDB" id="A0AAV3WM81"/>
<dbReference type="EMBL" id="BLAY01000165">
    <property type="protein sequence ID" value="GET42459.1"/>
    <property type="molecule type" value="Genomic_DNA"/>
</dbReference>
<dbReference type="PANTHER" id="PTHR24422">
    <property type="entry name" value="CHEMOTAXIS PROTEIN METHYLTRANSFERASE"/>
    <property type="match status" value="1"/>
</dbReference>
<evidence type="ECO:0000256" key="4">
    <source>
        <dbReference type="ARBA" id="ARBA00022679"/>
    </source>
</evidence>
<feature type="domain" description="PAS" evidence="7">
    <location>
        <begin position="500"/>
        <end position="544"/>
    </location>
</feature>
<keyword evidence="10" id="KW-1185">Reference proteome</keyword>
<dbReference type="NCBIfam" id="TIGR00229">
    <property type="entry name" value="sensory_box"/>
    <property type="match status" value="2"/>
</dbReference>
<proteinExistence type="predicted"/>
<evidence type="ECO:0000256" key="1">
    <source>
        <dbReference type="ARBA" id="ARBA00001541"/>
    </source>
</evidence>
<accession>A0AAV3WM81</accession>
<dbReference type="Gene3D" id="1.10.155.10">
    <property type="entry name" value="Chemotaxis receptor methyltransferase CheR, N-terminal domain"/>
    <property type="match status" value="1"/>
</dbReference>
<dbReference type="EC" id="2.1.1.80" evidence="2"/>